<proteinExistence type="predicted"/>
<sequence length="281" mass="31745">MAQSRRADGLVIHRKWDLDIDKQQKALESADVETAKADHTLYAKLSEPDQRPLARLQNAGNQPTFSTYLARFLCYSLRVLKSCGDDAGTEEENETNEEGEDSNAISSSDDSVNDKGYDSEPVVGIFKDAHRLHPCHGLQKERLQRFRQSIERGLEDKAQSKALLEWYGFVSFQKVREDMSKSALLRFLAVPGINEETFRLRQTNDFSYMLVGVVYSTRVLAIEVVLPSDAREEQDDEDDKRFRQVRDEYLADGTYSVIGKVLSLLAYGKSIALSHKNAGSV</sequence>
<evidence type="ECO:0000313" key="3">
    <source>
        <dbReference type="Proteomes" id="UP001175353"/>
    </source>
</evidence>
<dbReference type="EMBL" id="JAUJLE010000757">
    <property type="protein sequence ID" value="KAK0950896.1"/>
    <property type="molecule type" value="Genomic_DNA"/>
</dbReference>
<evidence type="ECO:0000256" key="1">
    <source>
        <dbReference type="SAM" id="MobiDB-lite"/>
    </source>
</evidence>
<comment type="caution">
    <text evidence="2">The sequence shown here is derived from an EMBL/GenBank/DDBJ whole genome shotgun (WGS) entry which is preliminary data.</text>
</comment>
<evidence type="ECO:0000313" key="2">
    <source>
        <dbReference type="EMBL" id="KAK0950896.1"/>
    </source>
</evidence>
<accession>A0AAN6H0D9</accession>
<feature type="compositionally biased region" description="Acidic residues" evidence="1">
    <location>
        <begin position="87"/>
        <end position="101"/>
    </location>
</feature>
<reference evidence="2" key="1">
    <citation type="submission" date="2023-06" db="EMBL/GenBank/DDBJ databases">
        <title>Black Yeasts Isolated from many extreme environments.</title>
        <authorList>
            <person name="Coleine C."/>
            <person name="Stajich J.E."/>
            <person name="Selbmann L."/>
        </authorList>
    </citation>
    <scope>NUCLEOTIDE SEQUENCE</scope>
    <source>
        <strain evidence="2">CCFEE 5200</strain>
    </source>
</reference>
<gene>
    <name evidence="2" type="ORF">LTR91_025339</name>
</gene>
<feature type="region of interest" description="Disordered" evidence="1">
    <location>
        <begin position="86"/>
        <end position="115"/>
    </location>
</feature>
<dbReference type="Proteomes" id="UP001175353">
    <property type="component" value="Unassembled WGS sequence"/>
</dbReference>
<name>A0AAN6H0D9_9PEZI</name>
<organism evidence="2 3">
    <name type="scientific">Friedmanniomyces endolithicus</name>
    <dbReference type="NCBI Taxonomy" id="329885"/>
    <lineage>
        <taxon>Eukaryota</taxon>
        <taxon>Fungi</taxon>
        <taxon>Dikarya</taxon>
        <taxon>Ascomycota</taxon>
        <taxon>Pezizomycotina</taxon>
        <taxon>Dothideomycetes</taxon>
        <taxon>Dothideomycetidae</taxon>
        <taxon>Mycosphaerellales</taxon>
        <taxon>Teratosphaeriaceae</taxon>
        <taxon>Friedmanniomyces</taxon>
    </lineage>
</organism>
<dbReference type="AlphaFoldDB" id="A0AAN6H0D9"/>
<keyword evidence="3" id="KW-1185">Reference proteome</keyword>
<protein>
    <submittedName>
        <fullName evidence="2">Uncharacterized protein</fullName>
    </submittedName>
</protein>